<dbReference type="Proteomes" id="UP001075461">
    <property type="component" value="Unassembled WGS sequence"/>
</dbReference>
<reference evidence="1" key="1">
    <citation type="submission" date="2022-12" db="EMBL/GenBank/DDBJ databases">
        <title>Species Delineation and Comparative Genomics within the Campylobacter ureolyticus Complex.</title>
        <authorList>
            <person name="Maki J."/>
            <person name="Howard M."/>
            <person name="Connelly S."/>
            <person name="Hardy D.J."/>
            <person name="Cameron A."/>
        </authorList>
    </citation>
    <scope>NUCLEOTIDE SEQUENCE</scope>
    <source>
        <strain evidence="1">URMC_786</strain>
    </source>
</reference>
<evidence type="ECO:0000313" key="1">
    <source>
        <dbReference type="EMBL" id="MCZ6162569.1"/>
    </source>
</evidence>
<accession>A0A9Q4KR97</accession>
<sequence>GDAFLALDKNSNGLIDNGNELFGNHTISNTRFKYTNNKATNGFEALKAYDLNDDNVIDSKDEIYDKLLLWKDSNQNAITDKGELIKLKDSGIVSIDLNYKNTNTDEKGNTIKQSSTVTFEDGSTTIANDVWFKVNLDKTKHISIDEMIKDTLINLNKRQDKPHLKYFKNVA</sequence>
<proteinExistence type="predicted"/>
<protein>
    <submittedName>
        <fullName evidence="1">Uncharacterized protein</fullName>
    </submittedName>
</protein>
<organism evidence="1 2">
    <name type="scientific">Campylobacter ureolyticus</name>
    <dbReference type="NCBI Taxonomy" id="827"/>
    <lineage>
        <taxon>Bacteria</taxon>
        <taxon>Pseudomonadati</taxon>
        <taxon>Campylobacterota</taxon>
        <taxon>Epsilonproteobacteria</taxon>
        <taxon>Campylobacterales</taxon>
        <taxon>Campylobacteraceae</taxon>
        <taxon>Campylobacter</taxon>
    </lineage>
</organism>
<gene>
    <name evidence="1" type="ORF">O6B92_09575</name>
</gene>
<name>A0A9Q4KR97_9BACT</name>
<comment type="caution">
    <text evidence="1">The sequence shown here is derived from an EMBL/GenBank/DDBJ whole genome shotgun (WGS) entry which is preliminary data.</text>
</comment>
<feature type="non-terminal residue" evidence="1">
    <location>
        <position position="1"/>
    </location>
</feature>
<evidence type="ECO:0000313" key="2">
    <source>
        <dbReference type="Proteomes" id="UP001075461"/>
    </source>
</evidence>
<dbReference type="PANTHER" id="PTHR39431:SF1">
    <property type="entry name" value="FRPA_C-RELATED PROTEIN"/>
    <property type="match status" value="1"/>
</dbReference>
<dbReference type="AlphaFoldDB" id="A0A9Q4KR97"/>
<dbReference type="PANTHER" id="PTHR39431">
    <property type="entry name" value="FRPA/C-RELATED PROTEIN"/>
    <property type="match status" value="1"/>
</dbReference>
<dbReference type="EMBL" id="JAPXGP010000022">
    <property type="protein sequence ID" value="MCZ6162569.1"/>
    <property type="molecule type" value="Genomic_DNA"/>
</dbReference>